<dbReference type="KEGG" id="smaa:IT774_09055"/>
<dbReference type="EMBL" id="CP064795">
    <property type="protein sequence ID" value="QPG04413.1"/>
    <property type="molecule type" value="Genomic_DNA"/>
</dbReference>
<evidence type="ECO:0000259" key="2">
    <source>
        <dbReference type="Pfam" id="PF12804"/>
    </source>
</evidence>
<reference evidence="3 4" key="1">
    <citation type="submission" date="2020-11" db="EMBL/GenBank/DDBJ databases">
        <title>Complete genome sequence for Salinimonas sp. strain G2-b.</title>
        <authorList>
            <person name="Park S.-J."/>
        </authorList>
    </citation>
    <scope>NUCLEOTIDE SEQUENCE [LARGE SCALE GENOMIC DNA]</scope>
    <source>
        <strain evidence="3 4">G2-b</strain>
    </source>
</reference>
<dbReference type="CDD" id="cd04182">
    <property type="entry name" value="GT_2_like_f"/>
    <property type="match status" value="1"/>
</dbReference>
<proteinExistence type="predicted"/>
<gene>
    <name evidence="3" type="ORF">IT774_09055</name>
</gene>
<keyword evidence="4" id="KW-1185">Reference proteome</keyword>
<dbReference type="GO" id="GO:0016779">
    <property type="term" value="F:nucleotidyltransferase activity"/>
    <property type="evidence" value="ECO:0007669"/>
    <property type="project" value="UniProtKB-ARBA"/>
</dbReference>
<dbReference type="AlphaFoldDB" id="A0A7S9DVB2"/>
<protein>
    <submittedName>
        <fullName evidence="3">Nucleotidyltransferase family protein</fullName>
    </submittedName>
</protein>
<dbReference type="InterPro" id="IPR025877">
    <property type="entry name" value="MobA-like_NTP_Trfase"/>
</dbReference>
<dbReference type="PANTHER" id="PTHR43777">
    <property type="entry name" value="MOLYBDENUM COFACTOR CYTIDYLYLTRANSFERASE"/>
    <property type="match status" value="1"/>
</dbReference>
<name>A0A7S9DVB2_9ALTE</name>
<dbReference type="PANTHER" id="PTHR43777:SF1">
    <property type="entry name" value="MOLYBDENUM COFACTOR CYTIDYLYLTRANSFERASE"/>
    <property type="match status" value="1"/>
</dbReference>
<dbReference type="Proteomes" id="UP000595095">
    <property type="component" value="Chromosome"/>
</dbReference>
<evidence type="ECO:0000256" key="1">
    <source>
        <dbReference type="ARBA" id="ARBA00022842"/>
    </source>
</evidence>
<accession>A0A7S9DVB2</accession>
<feature type="domain" description="MobA-like NTP transferase" evidence="2">
    <location>
        <begin position="5"/>
        <end position="165"/>
    </location>
</feature>
<evidence type="ECO:0000313" key="3">
    <source>
        <dbReference type="EMBL" id="QPG04413.1"/>
    </source>
</evidence>
<keyword evidence="3" id="KW-0808">Transferase</keyword>
<dbReference type="SUPFAM" id="SSF53448">
    <property type="entry name" value="Nucleotide-diphospho-sugar transferases"/>
    <property type="match status" value="1"/>
</dbReference>
<dbReference type="Pfam" id="PF12804">
    <property type="entry name" value="NTP_transf_3"/>
    <property type="match status" value="1"/>
</dbReference>
<evidence type="ECO:0000313" key="4">
    <source>
        <dbReference type="Proteomes" id="UP000595095"/>
    </source>
</evidence>
<dbReference type="RefSeq" id="WP_195809509.1">
    <property type="nucleotide sequence ID" value="NZ_CP064795.1"/>
</dbReference>
<keyword evidence="1" id="KW-0460">Magnesium</keyword>
<sequence length="198" mass="21435">MLSIAILAAGRSQRFGSNKMLLPLTDGQTLLGHCIDQCAPLSPSPVMVISGAYHNALSQHDFARPIQLIHNANWEQGMATSIHEAVAYTQTLPKEVTHLLITLGDLPLVTTSSLNSLWEVAKTQPETIIASFWEGKATAPAIFPRCFWPLLTQLSGDKGAGILLQDAMAQSPPACIPVPHAEARVDIDTPQTYREFLG</sequence>
<organism evidence="3 4">
    <name type="scientific">Salinimonas marina</name>
    <dbReference type="NCBI Taxonomy" id="2785918"/>
    <lineage>
        <taxon>Bacteria</taxon>
        <taxon>Pseudomonadati</taxon>
        <taxon>Pseudomonadota</taxon>
        <taxon>Gammaproteobacteria</taxon>
        <taxon>Alteromonadales</taxon>
        <taxon>Alteromonadaceae</taxon>
        <taxon>Alteromonas/Salinimonas group</taxon>
        <taxon>Salinimonas</taxon>
    </lineage>
</organism>
<dbReference type="Gene3D" id="3.90.550.10">
    <property type="entry name" value="Spore Coat Polysaccharide Biosynthesis Protein SpsA, Chain A"/>
    <property type="match status" value="1"/>
</dbReference>
<dbReference type="InterPro" id="IPR029044">
    <property type="entry name" value="Nucleotide-diphossugar_trans"/>
</dbReference>